<feature type="transmembrane region" description="Helical" evidence="1">
    <location>
        <begin position="89"/>
        <end position="108"/>
    </location>
</feature>
<feature type="transmembrane region" description="Helical" evidence="1">
    <location>
        <begin position="44"/>
        <end position="68"/>
    </location>
</feature>
<dbReference type="PANTHER" id="PTHR36927">
    <property type="entry name" value="BLR4337 PROTEIN"/>
    <property type="match status" value="1"/>
</dbReference>
<feature type="transmembrane region" description="Helical" evidence="1">
    <location>
        <begin position="307"/>
        <end position="330"/>
    </location>
</feature>
<evidence type="ECO:0000313" key="4">
    <source>
        <dbReference type="Proteomes" id="UP000482487"/>
    </source>
</evidence>
<feature type="transmembrane region" description="Helical" evidence="1">
    <location>
        <begin position="208"/>
        <end position="227"/>
    </location>
</feature>
<keyword evidence="1" id="KW-0812">Transmembrane</keyword>
<dbReference type="RefSeq" id="WP_160963897.1">
    <property type="nucleotide sequence ID" value="NZ_WVUD01000062.1"/>
</dbReference>
<dbReference type="Pfam" id="PF01757">
    <property type="entry name" value="Acyl_transf_3"/>
    <property type="match status" value="1"/>
</dbReference>
<gene>
    <name evidence="3" type="ORF">GTA51_18920</name>
</gene>
<dbReference type="GO" id="GO:0016747">
    <property type="term" value="F:acyltransferase activity, transferring groups other than amino-acyl groups"/>
    <property type="evidence" value="ECO:0007669"/>
    <property type="project" value="InterPro"/>
</dbReference>
<feature type="transmembrane region" description="Helical" evidence="1">
    <location>
        <begin position="342"/>
        <end position="360"/>
    </location>
</feature>
<comment type="caution">
    <text evidence="3">The sequence shown here is derived from an EMBL/GenBank/DDBJ whole genome shotgun (WGS) entry which is preliminary data.</text>
</comment>
<feature type="transmembrane region" description="Helical" evidence="1">
    <location>
        <begin position="175"/>
        <end position="196"/>
    </location>
</feature>
<reference evidence="3 4" key="1">
    <citation type="submission" date="2020-01" db="EMBL/GenBank/DDBJ databases">
        <title>Genome sequence of Desulfovibrio aerotolerans DSM 16695(T).</title>
        <authorList>
            <person name="Karnachuk O."/>
            <person name="Avakyan M."/>
            <person name="Mardanov A."/>
            <person name="Kadnikov V."/>
            <person name="Ravin N."/>
        </authorList>
    </citation>
    <scope>NUCLEOTIDE SEQUENCE [LARGE SCALE GENOMIC DNA]</scope>
    <source>
        <strain evidence="3 4">DSM 16695</strain>
    </source>
</reference>
<feature type="domain" description="Acyltransferase 3" evidence="2">
    <location>
        <begin position="3"/>
        <end position="357"/>
    </location>
</feature>
<feature type="transmembrane region" description="Helical" evidence="1">
    <location>
        <begin position="128"/>
        <end position="155"/>
    </location>
</feature>
<evidence type="ECO:0000256" key="1">
    <source>
        <dbReference type="SAM" id="Phobius"/>
    </source>
</evidence>
<dbReference type="EMBL" id="WVUD01000062">
    <property type="protein sequence ID" value="MYL85175.1"/>
    <property type="molecule type" value="Genomic_DNA"/>
</dbReference>
<dbReference type="AlphaFoldDB" id="A0A7C9N7G1"/>
<feature type="transmembrane region" description="Helical" evidence="1">
    <location>
        <begin position="239"/>
        <end position="258"/>
    </location>
</feature>
<evidence type="ECO:0000259" key="2">
    <source>
        <dbReference type="Pfam" id="PF01757"/>
    </source>
</evidence>
<protein>
    <submittedName>
        <fullName evidence="3">Acyltransferase family protein</fullName>
    </submittedName>
</protein>
<dbReference type="OrthoDB" id="5446016at2"/>
<keyword evidence="1" id="KW-1133">Transmembrane helix</keyword>
<keyword evidence="1" id="KW-0472">Membrane</keyword>
<accession>A0A7C9N7G1</accession>
<dbReference type="InterPro" id="IPR002656">
    <property type="entry name" value="Acyl_transf_3_dom"/>
</dbReference>
<dbReference type="InterPro" id="IPR050623">
    <property type="entry name" value="Glucan_succinyl_AcylTrfase"/>
</dbReference>
<proteinExistence type="predicted"/>
<sequence>MFFVDNIRLVMIILVVCHHAAISYCDIGAWYYKAPLTPGPVTNFLFFLFVSFNQSFFMGTLFALAGYFAANTLERKGSAAFVRGRLLRLGVPTLFYMILLDPLTVYLANAREFHSLGDFTAIYGHFLSTAGILAGTGPMWFALALLVFCLMYAGWHALRQAAPTTGGPRPLTAKLLVWLIVCSTAGTFALRLAYPIGKTVSNLQLGNFAQYSILFIFGILAQANDWLRTLDARLGRRCLLAVFVGQLAWIGWWLLLGLGEMTTDYQGGPHWQSLIPSMWQSINSVCLTVGLVALCRERWNRQGGFVAQLSASAFAVYVFHPPVLVALAQLLEPVSLGALPKAVLLSALAVPTCFMVAYGVRRVPLLRDMVPQ</sequence>
<feature type="transmembrane region" description="Helical" evidence="1">
    <location>
        <begin position="9"/>
        <end position="32"/>
    </location>
</feature>
<organism evidence="3 4">
    <name type="scientific">Solidesulfovibrio aerotolerans</name>
    <dbReference type="NCBI Taxonomy" id="295255"/>
    <lineage>
        <taxon>Bacteria</taxon>
        <taxon>Pseudomonadati</taxon>
        <taxon>Thermodesulfobacteriota</taxon>
        <taxon>Desulfovibrionia</taxon>
        <taxon>Desulfovibrionales</taxon>
        <taxon>Desulfovibrionaceae</taxon>
        <taxon>Solidesulfovibrio</taxon>
    </lineage>
</organism>
<dbReference type="PANTHER" id="PTHR36927:SF4">
    <property type="entry name" value="BLR5718 PROTEIN"/>
    <property type="match status" value="1"/>
</dbReference>
<dbReference type="Proteomes" id="UP000482487">
    <property type="component" value="Unassembled WGS sequence"/>
</dbReference>
<keyword evidence="3" id="KW-0012">Acyltransferase</keyword>
<evidence type="ECO:0000313" key="3">
    <source>
        <dbReference type="EMBL" id="MYL85175.1"/>
    </source>
</evidence>
<keyword evidence="3" id="KW-0808">Transferase</keyword>
<keyword evidence="4" id="KW-1185">Reference proteome</keyword>
<feature type="transmembrane region" description="Helical" evidence="1">
    <location>
        <begin position="278"/>
        <end position="295"/>
    </location>
</feature>
<name>A0A7C9N7G1_9BACT</name>